<name>A0A7W8DFS6_9GAMM</name>
<proteinExistence type="inferred from homology"/>
<gene>
    <name evidence="8" type="ORF">HNQ58_002434</name>
</gene>
<feature type="transmembrane region" description="Helical" evidence="6">
    <location>
        <begin position="270"/>
        <end position="288"/>
    </location>
</feature>
<dbReference type="PANTHER" id="PTHR32322:SF2">
    <property type="entry name" value="EAMA DOMAIN-CONTAINING PROTEIN"/>
    <property type="match status" value="1"/>
</dbReference>
<dbReference type="EMBL" id="JACHHX010000021">
    <property type="protein sequence ID" value="MBB5016519.1"/>
    <property type="molecule type" value="Genomic_DNA"/>
</dbReference>
<sequence length="295" mass="31269">MTAKTRGALWSLIAGAALISTTGVLVRYADVAPTVSAFWRMAFGGVMLAGFLAVARQWRPAALRDWGWMLAPAVFFALDLFLWHRSIHEVGPGLATLLANFQVFVMALAGVLLHRERLGPRFLGGLALAFGGLWLLVGVDWGGFDARYRLGVVFGLLTGLAYAAYMLSFRHAQRERSTLPAPQLLAMNSLLCAAVLAAAVTGEGASFAIPDAGSLCALLALGLVGQCLGWVLIASAMPRLPASVVGLVLLLQPSLAFVQDVLLFDRATRSIEWLGVALSLAGIFLGTLKANPGKP</sequence>
<dbReference type="RefSeq" id="WP_183949183.1">
    <property type="nucleotide sequence ID" value="NZ_JACHHX010000021.1"/>
</dbReference>
<feature type="transmembrane region" description="Helical" evidence="6">
    <location>
        <begin position="90"/>
        <end position="113"/>
    </location>
</feature>
<keyword evidence="3 6" id="KW-0812">Transmembrane</keyword>
<dbReference type="AlphaFoldDB" id="A0A7W8DFS6"/>
<feature type="transmembrane region" description="Helical" evidence="6">
    <location>
        <begin position="240"/>
        <end position="258"/>
    </location>
</feature>
<protein>
    <submittedName>
        <fullName evidence="8">Drug/metabolite transporter (DMT)-like permease</fullName>
    </submittedName>
</protein>
<dbReference type="InterPro" id="IPR000620">
    <property type="entry name" value="EamA_dom"/>
</dbReference>
<evidence type="ECO:0000256" key="2">
    <source>
        <dbReference type="ARBA" id="ARBA00007362"/>
    </source>
</evidence>
<feature type="transmembrane region" description="Helical" evidence="6">
    <location>
        <begin position="66"/>
        <end position="84"/>
    </location>
</feature>
<feature type="transmembrane region" description="Helical" evidence="6">
    <location>
        <begin position="125"/>
        <end position="144"/>
    </location>
</feature>
<keyword evidence="9" id="KW-1185">Reference proteome</keyword>
<organism evidence="8 9">
    <name type="scientific">Rehaibacterium terrae</name>
    <dbReference type="NCBI Taxonomy" id="1341696"/>
    <lineage>
        <taxon>Bacteria</taxon>
        <taxon>Pseudomonadati</taxon>
        <taxon>Pseudomonadota</taxon>
        <taxon>Gammaproteobacteria</taxon>
        <taxon>Lysobacterales</taxon>
        <taxon>Lysobacteraceae</taxon>
        <taxon>Rehaibacterium</taxon>
    </lineage>
</organism>
<feature type="domain" description="EamA" evidence="7">
    <location>
        <begin position="150"/>
        <end position="285"/>
    </location>
</feature>
<feature type="transmembrane region" description="Helical" evidence="6">
    <location>
        <begin position="212"/>
        <end position="233"/>
    </location>
</feature>
<reference evidence="8 9" key="1">
    <citation type="submission" date="2020-08" db="EMBL/GenBank/DDBJ databases">
        <title>Genomic Encyclopedia of Type Strains, Phase IV (KMG-IV): sequencing the most valuable type-strain genomes for metagenomic binning, comparative biology and taxonomic classification.</title>
        <authorList>
            <person name="Goeker M."/>
        </authorList>
    </citation>
    <scope>NUCLEOTIDE SEQUENCE [LARGE SCALE GENOMIC DNA]</scope>
    <source>
        <strain evidence="8 9">DSM 25897</strain>
    </source>
</reference>
<evidence type="ECO:0000256" key="6">
    <source>
        <dbReference type="SAM" id="Phobius"/>
    </source>
</evidence>
<comment type="similarity">
    <text evidence="2">Belongs to the EamA transporter family.</text>
</comment>
<feature type="transmembrane region" description="Helical" evidence="6">
    <location>
        <begin position="37"/>
        <end position="54"/>
    </location>
</feature>
<dbReference type="Proteomes" id="UP000519004">
    <property type="component" value="Unassembled WGS sequence"/>
</dbReference>
<dbReference type="SUPFAM" id="SSF103481">
    <property type="entry name" value="Multidrug resistance efflux transporter EmrE"/>
    <property type="match status" value="2"/>
</dbReference>
<accession>A0A7W8DFS6</accession>
<evidence type="ECO:0000259" key="7">
    <source>
        <dbReference type="Pfam" id="PF00892"/>
    </source>
</evidence>
<evidence type="ECO:0000256" key="3">
    <source>
        <dbReference type="ARBA" id="ARBA00022692"/>
    </source>
</evidence>
<evidence type="ECO:0000256" key="4">
    <source>
        <dbReference type="ARBA" id="ARBA00022989"/>
    </source>
</evidence>
<dbReference type="InterPro" id="IPR037185">
    <property type="entry name" value="EmrE-like"/>
</dbReference>
<comment type="caution">
    <text evidence="8">The sequence shown here is derived from an EMBL/GenBank/DDBJ whole genome shotgun (WGS) entry which is preliminary data.</text>
</comment>
<keyword evidence="4 6" id="KW-1133">Transmembrane helix</keyword>
<feature type="domain" description="EamA" evidence="7">
    <location>
        <begin position="8"/>
        <end position="137"/>
    </location>
</feature>
<comment type="subcellular location">
    <subcellularLocation>
        <location evidence="1">Membrane</location>
        <topology evidence="1">Multi-pass membrane protein</topology>
    </subcellularLocation>
</comment>
<dbReference type="GO" id="GO:0016020">
    <property type="term" value="C:membrane"/>
    <property type="evidence" value="ECO:0007669"/>
    <property type="project" value="UniProtKB-SubCell"/>
</dbReference>
<evidence type="ECO:0000256" key="1">
    <source>
        <dbReference type="ARBA" id="ARBA00004141"/>
    </source>
</evidence>
<keyword evidence="5 6" id="KW-0472">Membrane</keyword>
<feature type="transmembrane region" description="Helical" evidence="6">
    <location>
        <begin position="150"/>
        <end position="169"/>
    </location>
</feature>
<dbReference type="Pfam" id="PF00892">
    <property type="entry name" value="EamA"/>
    <property type="match status" value="2"/>
</dbReference>
<dbReference type="InterPro" id="IPR050638">
    <property type="entry name" value="AA-Vitamin_Transporters"/>
</dbReference>
<evidence type="ECO:0000313" key="8">
    <source>
        <dbReference type="EMBL" id="MBB5016519.1"/>
    </source>
</evidence>
<evidence type="ECO:0000313" key="9">
    <source>
        <dbReference type="Proteomes" id="UP000519004"/>
    </source>
</evidence>
<evidence type="ECO:0000256" key="5">
    <source>
        <dbReference type="ARBA" id="ARBA00023136"/>
    </source>
</evidence>
<dbReference type="PANTHER" id="PTHR32322">
    <property type="entry name" value="INNER MEMBRANE TRANSPORTER"/>
    <property type="match status" value="1"/>
</dbReference>